<evidence type="ECO:0000313" key="1">
    <source>
        <dbReference type="EMBL" id="EJW96863.1"/>
    </source>
</evidence>
<dbReference type="EMBL" id="AMCI01005061">
    <property type="protein sequence ID" value="EJW96863.1"/>
    <property type="molecule type" value="Genomic_DNA"/>
</dbReference>
<name>J9FQU4_9ZZZZ</name>
<accession>J9FQU4</accession>
<comment type="caution">
    <text evidence="1">The sequence shown here is derived from an EMBL/GenBank/DDBJ whole genome shotgun (WGS) entry which is preliminary data.</text>
</comment>
<protein>
    <submittedName>
        <fullName evidence="1">Uncharacterized protein</fullName>
    </submittedName>
</protein>
<dbReference type="AlphaFoldDB" id="J9FQU4"/>
<proteinExistence type="predicted"/>
<sequence length="48" mass="5654">MIVGIENRDGNANVKFHQSNTLEHIFARLEKRPSCLYPLGWYNYKSKD</sequence>
<gene>
    <name evidence="1" type="ORF">EVA_15013</name>
</gene>
<reference evidence="1" key="1">
    <citation type="journal article" date="2012" name="PLoS ONE">
        <title>Gene sets for utilization of primary and secondary nutrition supplies in the distal gut of endangered iberian lynx.</title>
        <authorList>
            <person name="Alcaide M."/>
            <person name="Messina E."/>
            <person name="Richter M."/>
            <person name="Bargiela R."/>
            <person name="Peplies J."/>
            <person name="Huws S.A."/>
            <person name="Newbold C.J."/>
            <person name="Golyshin P.N."/>
            <person name="Simon M.A."/>
            <person name="Lopez G."/>
            <person name="Yakimov M.M."/>
            <person name="Ferrer M."/>
        </authorList>
    </citation>
    <scope>NUCLEOTIDE SEQUENCE</scope>
</reference>
<organism evidence="1">
    <name type="scientific">gut metagenome</name>
    <dbReference type="NCBI Taxonomy" id="749906"/>
    <lineage>
        <taxon>unclassified sequences</taxon>
        <taxon>metagenomes</taxon>
        <taxon>organismal metagenomes</taxon>
    </lineage>
</organism>